<evidence type="ECO:0000256" key="3">
    <source>
        <dbReference type="ARBA" id="ARBA00022679"/>
    </source>
</evidence>
<evidence type="ECO:0000313" key="6">
    <source>
        <dbReference type="EMBL" id="KNE70828.1"/>
    </source>
</evidence>
<evidence type="ECO:0000256" key="5">
    <source>
        <dbReference type="ARBA" id="ARBA00023098"/>
    </source>
</evidence>
<dbReference type="STRING" id="578462.A0A0L0T7P0"/>
<accession>A0A0L0T7P0</accession>
<reference evidence="6 7" key="1">
    <citation type="submission" date="2009-11" db="EMBL/GenBank/DDBJ databases">
        <title>Annotation of Allomyces macrogynus ATCC 38327.</title>
        <authorList>
            <consortium name="The Broad Institute Genome Sequencing Platform"/>
            <person name="Russ C."/>
            <person name="Cuomo C."/>
            <person name="Burger G."/>
            <person name="Gray M.W."/>
            <person name="Holland P.W.H."/>
            <person name="King N."/>
            <person name="Lang F.B.F."/>
            <person name="Roger A.J."/>
            <person name="Ruiz-Trillo I."/>
            <person name="Young S.K."/>
            <person name="Zeng Q."/>
            <person name="Gargeya S."/>
            <person name="Fitzgerald M."/>
            <person name="Haas B."/>
            <person name="Abouelleil A."/>
            <person name="Alvarado L."/>
            <person name="Arachchi H.M."/>
            <person name="Berlin A."/>
            <person name="Chapman S.B."/>
            <person name="Gearin G."/>
            <person name="Goldberg J."/>
            <person name="Griggs A."/>
            <person name="Gujja S."/>
            <person name="Hansen M."/>
            <person name="Heiman D."/>
            <person name="Howarth C."/>
            <person name="Larimer J."/>
            <person name="Lui A."/>
            <person name="MacDonald P.J.P."/>
            <person name="McCowen C."/>
            <person name="Montmayeur A."/>
            <person name="Murphy C."/>
            <person name="Neiman D."/>
            <person name="Pearson M."/>
            <person name="Priest M."/>
            <person name="Roberts A."/>
            <person name="Saif S."/>
            <person name="Shea T."/>
            <person name="Sisk P."/>
            <person name="Stolte C."/>
            <person name="Sykes S."/>
            <person name="Wortman J."/>
            <person name="Nusbaum C."/>
            <person name="Birren B."/>
        </authorList>
    </citation>
    <scope>NUCLEOTIDE SEQUENCE [LARGE SCALE GENOMIC DNA]</scope>
    <source>
        <strain evidence="6 7">ATCC 38327</strain>
    </source>
</reference>
<dbReference type="AlphaFoldDB" id="A0A0L0T7P0"/>
<dbReference type="VEuPathDB" id="FungiDB:AMAG_14942"/>
<dbReference type="PIRSF" id="PIRSF003085">
    <property type="entry name" value="CMAS"/>
    <property type="match status" value="1"/>
</dbReference>
<keyword evidence="3" id="KW-0808">Transferase</keyword>
<organism evidence="6 7">
    <name type="scientific">Allomyces macrogynus (strain ATCC 38327)</name>
    <name type="common">Allomyces javanicus var. macrogynus</name>
    <dbReference type="NCBI Taxonomy" id="578462"/>
    <lineage>
        <taxon>Eukaryota</taxon>
        <taxon>Fungi</taxon>
        <taxon>Fungi incertae sedis</taxon>
        <taxon>Blastocladiomycota</taxon>
        <taxon>Blastocladiomycetes</taxon>
        <taxon>Blastocladiales</taxon>
        <taxon>Blastocladiaceae</taxon>
        <taxon>Allomyces</taxon>
    </lineage>
</organism>
<evidence type="ECO:0000256" key="2">
    <source>
        <dbReference type="ARBA" id="ARBA00022603"/>
    </source>
</evidence>
<dbReference type="Pfam" id="PF02353">
    <property type="entry name" value="CMAS"/>
    <property type="match status" value="1"/>
</dbReference>
<evidence type="ECO:0008006" key="8">
    <source>
        <dbReference type="Google" id="ProtNLM"/>
    </source>
</evidence>
<dbReference type="CDD" id="cd02440">
    <property type="entry name" value="AdoMet_MTases"/>
    <property type="match status" value="1"/>
</dbReference>
<keyword evidence="5" id="KW-0443">Lipid metabolism</keyword>
<dbReference type="Gene3D" id="3.40.50.150">
    <property type="entry name" value="Vaccinia Virus protein VP39"/>
    <property type="match status" value="1"/>
</dbReference>
<evidence type="ECO:0000256" key="4">
    <source>
        <dbReference type="ARBA" id="ARBA00022691"/>
    </source>
</evidence>
<comment type="similarity">
    <text evidence="1">Belongs to the CFA/CMAS family.</text>
</comment>
<evidence type="ECO:0000313" key="7">
    <source>
        <dbReference type="Proteomes" id="UP000054350"/>
    </source>
</evidence>
<dbReference type="SUPFAM" id="SSF53335">
    <property type="entry name" value="S-adenosyl-L-methionine-dependent methyltransferases"/>
    <property type="match status" value="1"/>
</dbReference>
<dbReference type="InterPro" id="IPR050723">
    <property type="entry name" value="CFA/CMAS"/>
</dbReference>
<dbReference type="OMA" id="FHRYDDF"/>
<reference evidence="7" key="2">
    <citation type="submission" date="2009-11" db="EMBL/GenBank/DDBJ databases">
        <title>The Genome Sequence of Allomyces macrogynus strain ATCC 38327.</title>
        <authorList>
            <consortium name="The Broad Institute Genome Sequencing Platform"/>
            <person name="Russ C."/>
            <person name="Cuomo C."/>
            <person name="Shea T."/>
            <person name="Young S.K."/>
            <person name="Zeng Q."/>
            <person name="Koehrsen M."/>
            <person name="Haas B."/>
            <person name="Borodovsky M."/>
            <person name="Guigo R."/>
            <person name="Alvarado L."/>
            <person name="Berlin A."/>
            <person name="Borenstein D."/>
            <person name="Chen Z."/>
            <person name="Engels R."/>
            <person name="Freedman E."/>
            <person name="Gellesch M."/>
            <person name="Goldberg J."/>
            <person name="Griggs A."/>
            <person name="Gujja S."/>
            <person name="Heiman D."/>
            <person name="Hepburn T."/>
            <person name="Howarth C."/>
            <person name="Jen D."/>
            <person name="Larson L."/>
            <person name="Lewis B."/>
            <person name="Mehta T."/>
            <person name="Park D."/>
            <person name="Pearson M."/>
            <person name="Roberts A."/>
            <person name="Saif S."/>
            <person name="Shenoy N."/>
            <person name="Sisk P."/>
            <person name="Stolte C."/>
            <person name="Sykes S."/>
            <person name="Walk T."/>
            <person name="White J."/>
            <person name="Yandava C."/>
            <person name="Burger G."/>
            <person name="Gray M.W."/>
            <person name="Holland P.W.H."/>
            <person name="King N."/>
            <person name="Lang F.B.F."/>
            <person name="Roger A.J."/>
            <person name="Ruiz-Trillo I."/>
            <person name="Lander E."/>
            <person name="Nusbaum C."/>
        </authorList>
    </citation>
    <scope>NUCLEOTIDE SEQUENCE [LARGE SCALE GENOMIC DNA]</scope>
    <source>
        <strain evidence="7">ATCC 38327</strain>
    </source>
</reference>
<keyword evidence="7" id="KW-1185">Reference proteome</keyword>
<dbReference type="GO" id="GO:0032259">
    <property type="term" value="P:methylation"/>
    <property type="evidence" value="ECO:0007669"/>
    <property type="project" value="UniProtKB-KW"/>
</dbReference>
<dbReference type="GO" id="GO:0008610">
    <property type="term" value="P:lipid biosynthetic process"/>
    <property type="evidence" value="ECO:0007669"/>
    <property type="project" value="InterPro"/>
</dbReference>
<dbReference type="GO" id="GO:0008168">
    <property type="term" value="F:methyltransferase activity"/>
    <property type="evidence" value="ECO:0007669"/>
    <property type="project" value="UniProtKB-KW"/>
</dbReference>
<protein>
    <recommendedName>
        <fullName evidence="8">Cyclopropane-fatty-acyl-phospholipid synthase</fullName>
    </recommendedName>
</protein>
<dbReference type="Proteomes" id="UP000054350">
    <property type="component" value="Unassembled WGS sequence"/>
</dbReference>
<dbReference type="InterPro" id="IPR029063">
    <property type="entry name" value="SAM-dependent_MTases_sf"/>
</dbReference>
<dbReference type="eggNOG" id="ENOG502QSMW">
    <property type="taxonomic scope" value="Eukaryota"/>
</dbReference>
<name>A0A0L0T7P0_ALLM3</name>
<dbReference type="PANTHER" id="PTHR43667">
    <property type="entry name" value="CYCLOPROPANE-FATTY-ACYL-PHOSPHOLIPID SYNTHASE"/>
    <property type="match status" value="1"/>
</dbReference>
<evidence type="ECO:0000256" key="1">
    <source>
        <dbReference type="ARBA" id="ARBA00010815"/>
    </source>
</evidence>
<gene>
    <name evidence="6" type="ORF">AMAG_14942</name>
</gene>
<dbReference type="InterPro" id="IPR003333">
    <property type="entry name" value="CMAS"/>
</dbReference>
<sequence length="523" mass="58177">MASVLHSLATSLASLNPLPSIGRNVFLSLLQKLRHGQISIVEPDGTAHSFGGELPPPPETATVYEDLAATLTVKSDSFWTRLVLGGDMGFAEAYMAGDVEVDNMMAFLMLMILNKPYLDDTSTLVSVLTNSLDYLMHTRLANTLNNSLNNISAHYDLSNDMFEAFLDERMMYSCGVWDWADPNDTLEAAQLRKLHHIIDKAKLTPTSKLLEIGTGWGALAIEAVHRSGGCQVVTVTLSVEQKALAEARIRAAEQRGYIPADRIEVLLCDYRRLPERFDDGHFDALISIEMIEAVGKEYLTTYFNVCHRMLHPRRGIMVLQGITMPETRYDAYSRKCDFIQRYIFPGGFLPSVTDIARTVNVGSSNQLIVEHMENFAPHYARTLQAWRARFVATYPRVAKLAAASTALNGAMRTDKPEYMAPSVATEGVEVAQGAYASVDEIEGLKRRAQIASDTFYRKFLYYFDYCAAGFATRVIDVYQVVLSREGCERLLEGPFARGDLRLPERAWRTGAAVEGEDSGMGSD</sequence>
<keyword evidence="2" id="KW-0489">Methyltransferase</keyword>
<keyword evidence="4" id="KW-0949">S-adenosyl-L-methionine</keyword>
<proteinExistence type="inferred from homology"/>
<dbReference type="OrthoDB" id="8300214at2759"/>
<dbReference type="EMBL" id="GG745368">
    <property type="protein sequence ID" value="KNE70828.1"/>
    <property type="molecule type" value="Genomic_DNA"/>
</dbReference>
<dbReference type="PANTHER" id="PTHR43667:SF2">
    <property type="entry name" value="FATTY ACID C-METHYL TRANSFERASE"/>
    <property type="match status" value="1"/>
</dbReference>